<keyword evidence="26" id="KW-0449">Lipoprotein</keyword>
<evidence type="ECO:0000313" key="29">
    <source>
        <dbReference type="Proteomes" id="UP001652622"/>
    </source>
</evidence>
<dbReference type="Pfam" id="PF17779">
    <property type="entry name" value="WHD_NOD2"/>
    <property type="match status" value="1"/>
</dbReference>
<dbReference type="GO" id="GO:0061702">
    <property type="term" value="C:canonical inflammasome complex"/>
    <property type="evidence" value="ECO:0007669"/>
    <property type="project" value="UniProtKB-SubCell"/>
</dbReference>
<keyword evidence="16" id="KW-0832">Ubl conjugation</keyword>
<evidence type="ECO:0000256" key="7">
    <source>
        <dbReference type="ARBA" id="ARBA00022490"/>
    </source>
</evidence>
<evidence type="ECO:0000259" key="28">
    <source>
        <dbReference type="PROSITE" id="PS50837"/>
    </source>
</evidence>
<evidence type="ECO:0000256" key="12">
    <source>
        <dbReference type="ARBA" id="ARBA00022741"/>
    </source>
</evidence>
<dbReference type="SUPFAM" id="SSF52540">
    <property type="entry name" value="P-loop containing nucleoside triphosphate hydrolases"/>
    <property type="match status" value="1"/>
</dbReference>
<keyword evidence="8" id="KW-0964">Secreted</keyword>
<evidence type="ECO:0000256" key="6">
    <source>
        <dbReference type="ARBA" id="ARBA00004613"/>
    </source>
</evidence>
<dbReference type="CDD" id="cd08321">
    <property type="entry name" value="Pyrin_ASC-like"/>
    <property type="match status" value="1"/>
</dbReference>
<dbReference type="RefSeq" id="XP_060543758.1">
    <property type="nucleotide sequence ID" value="XM_060687775.1"/>
</dbReference>
<evidence type="ECO:0000256" key="18">
    <source>
        <dbReference type="ARBA" id="ARBA00023015"/>
    </source>
</evidence>
<evidence type="ECO:0000256" key="25">
    <source>
        <dbReference type="ARBA" id="ARBA00023242"/>
    </source>
</evidence>
<evidence type="ECO:0000256" key="21">
    <source>
        <dbReference type="ARBA" id="ARBA00023139"/>
    </source>
</evidence>
<keyword evidence="20" id="KW-0472">Membrane</keyword>
<dbReference type="AlphaFoldDB" id="A0A6P9C0N0"/>
<dbReference type="Pfam" id="PF14484">
    <property type="entry name" value="FISNA"/>
    <property type="match status" value="1"/>
</dbReference>
<dbReference type="Pfam" id="PF05729">
    <property type="entry name" value="NACHT"/>
    <property type="match status" value="1"/>
</dbReference>
<dbReference type="PANTHER" id="PTHR45690:SF19">
    <property type="entry name" value="NACHT, LRR AND PYD DOMAINS-CONTAINING PROTEIN 3"/>
    <property type="match status" value="1"/>
</dbReference>
<keyword evidence="24" id="KW-1271">Inflammasome</keyword>
<keyword evidence="12" id="KW-0547">Nucleotide-binding</keyword>
<evidence type="ECO:0000256" key="8">
    <source>
        <dbReference type="ARBA" id="ARBA00022525"/>
    </source>
</evidence>
<keyword evidence="23" id="KW-0395">Inflammatory response</keyword>
<keyword evidence="29" id="KW-1185">Reference proteome</keyword>
<evidence type="ECO:0000256" key="19">
    <source>
        <dbReference type="ARBA" id="ARBA00023034"/>
    </source>
</evidence>
<dbReference type="PANTHER" id="PTHR45690">
    <property type="entry name" value="NACHT, LRR AND PYD DOMAINS-CONTAINING PROTEIN 12"/>
    <property type="match status" value="1"/>
</dbReference>
<dbReference type="Proteomes" id="UP001652622">
    <property type="component" value="Unplaced"/>
</dbReference>
<dbReference type="Gene3D" id="1.10.533.10">
    <property type="entry name" value="Death Domain, Fas"/>
    <property type="match status" value="1"/>
</dbReference>
<evidence type="ECO:0000313" key="31">
    <source>
        <dbReference type="RefSeq" id="XP_060543758.1"/>
    </source>
</evidence>
<sequence length="933" mass="110418">MNNAVREELFKALNDLFEQQFKDFKWRLKDIDHNEKPNIPIASLEKANQREVVDLLIQNYGEEAPKVCIHVLQKSNINDVAGKLEENLQKDIDAHRPPDSSDYRSHIQKKFQTIEDPNSIPGEYVSLNQRYSSLIILDYHRSEEEREDEILATGRKHVEIISKRAKSSTNIKTLFNPDKCGLIPQVVVLQGAAGIGKTMMAKKIMLDWASQQLYQDKFNYIFYIYCREMNLHAEPEKSSIAEIISKQWPKYRSVKNVTRNILKNEEKLLFIIDGFDELRYSFDQSEDDFCTDPWKKEPMRILLSSLFKKKLLPESCLIITTRPIALEKLHRCLEHPRYFQILGFSTKEREEYFYNFFENINQASQALRFVKQNDMLFTMCVIPLVSWIICTVVKQEMERGKDLQKTPCTLTAIYMLYLSSLLKFHHKESKQDIRANVKGLCSLATEGIWKQQILFMEEEVKKHSFDQEQSLSLFLNENLFKRDIDCIQTYSFIHLSFQEFFAALFYVLEGEERHSENQNKHLQTLLERHTYFRSDFAVGFRFLFGFLNEDKRMRELKKEFGWEIFPNNKEFLLDWVKNNIKTRIYFNMQKEMFSYLYETQDDNFVKNALDGITEINYQCNLDMELMILAYCIQHCQNLENLHIENHTFLYQAEKELFLPENEKWSLDERYVEDFFKALTKLRHLQILRLPGGFLTKSCSRHLEKTFRRNQRLEQLELSPVNADGKAMELLCAGLQHPDCKVKELQLSEESLNESFSKHLAEVLRKNQGLRVLKLFFKNTDDRAAEMLCEGLQCPECKIKELCLHIESLTESFSRPLAEVFKKNQTLREFELFPNSTDERATEILCEGLKHPDCKIEVIRLNEEFLRDSCRRHIAGVLRINQTLRELYLHGDHIRDNEEKLLCEELKHSGYKLKILWVNGKCILWNGKWMDYMS</sequence>
<keyword evidence="19" id="KW-0333">Golgi apparatus</keyword>
<evidence type="ECO:0000256" key="11">
    <source>
        <dbReference type="ARBA" id="ARBA00022737"/>
    </source>
</evidence>
<dbReference type="Pfam" id="PF17776">
    <property type="entry name" value="NLRC4_HD2"/>
    <property type="match status" value="1"/>
</dbReference>
<evidence type="ECO:0000256" key="20">
    <source>
        <dbReference type="ARBA" id="ARBA00023136"/>
    </source>
</evidence>
<evidence type="ECO:0000256" key="4">
    <source>
        <dbReference type="ARBA" id="ARBA00004308"/>
    </source>
</evidence>
<feature type="domain" description="NACHT" evidence="28">
    <location>
        <begin position="185"/>
        <end position="390"/>
    </location>
</feature>
<evidence type="ECO:0000256" key="13">
    <source>
        <dbReference type="ARBA" id="ARBA00022801"/>
    </source>
</evidence>
<dbReference type="SMART" id="SM01288">
    <property type="entry name" value="FISNA"/>
    <property type="match status" value="1"/>
</dbReference>
<keyword evidence="13" id="KW-0378">Hydrolase</keyword>
<keyword evidence="15" id="KW-0067">ATP-binding</keyword>
<evidence type="ECO:0000256" key="23">
    <source>
        <dbReference type="ARBA" id="ARBA00023198"/>
    </source>
</evidence>
<keyword evidence="7" id="KW-0963">Cytoplasm</keyword>
<dbReference type="RefSeq" id="XP_034276014.1">
    <property type="nucleotide sequence ID" value="XM_034420123.1"/>
</dbReference>
<dbReference type="Gene3D" id="3.80.10.10">
    <property type="entry name" value="Ribonuclease Inhibitor"/>
    <property type="match status" value="1"/>
</dbReference>
<dbReference type="GeneID" id="117667001"/>
<keyword evidence="10" id="KW-0399">Innate immunity</keyword>
<dbReference type="SMART" id="SM01289">
    <property type="entry name" value="PYRIN"/>
    <property type="match status" value="1"/>
</dbReference>
<dbReference type="SUPFAM" id="SSF47986">
    <property type="entry name" value="DEATH domain"/>
    <property type="match status" value="1"/>
</dbReference>
<dbReference type="GO" id="GO:0005576">
    <property type="term" value="C:extracellular region"/>
    <property type="evidence" value="ECO:0007669"/>
    <property type="project" value="UniProtKB-SubCell"/>
</dbReference>
<protein>
    <submittedName>
        <fullName evidence="30 31">NACHT, LRR and PYD domains-containing protein 6 isoform X2</fullName>
    </submittedName>
</protein>
<dbReference type="CTD" id="171389"/>
<gene>
    <name evidence="30 31" type="primary">NLRP6</name>
</gene>
<evidence type="ECO:0000256" key="9">
    <source>
        <dbReference type="ARBA" id="ARBA00022553"/>
    </source>
</evidence>
<evidence type="ECO:0000256" key="15">
    <source>
        <dbReference type="ARBA" id="ARBA00022840"/>
    </source>
</evidence>
<proteinExistence type="predicted"/>
<name>A0A6P9C0N0_PANGU</name>
<evidence type="ECO:0000256" key="10">
    <source>
        <dbReference type="ARBA" id="ARBA00022588"/>
    </source>
</evidence>
<keyword evidence="17" id="KW-0391">Immunity</keyword>
<evidence type="ECO:0000256" key="1">
    <source>
        <dbReference type="ARBA" id="ARBA00004110"/>
    </source>
</evidence>
<dbReference type="GO" id="GO:0005634">
    <property type="term" value="C:nucleus"/>
    <property type="evidence" value="ECO:0007669"/>
    <property type="project" value="UniProtKB-SubCell"/>
</dbReference>
<keyword evidence="11" id="KW-0677">Repeat</keyword>
<dbReference type="GO" id="GO:0016787">
    <property type="term" value="F:hydrolase activity"/>
    <property type="evidence" value="ECO:0007669"/>
    <property type="project" value="UniProtKB-KW"/>
</dbReference>
<evidence type="ECO:0000256" key="14">
    <source>
        <dbReference type="ARBA" id="ARBA00022824"/>
    </source>
</evidence>
<dbReference type="InterPro" id="IPR050637">
    <property type="entry name" value="NLRP_innate_immun_reg"/>
</dbReference>
<keyword evidence="25" id="KW-0539">Nucleus</keyword>
<evidence type="ECO:0000256" key="2">
    <source>
        <dbReference type="ARBA" id="ARBA00004123"/>
    </source>
</evidence>
<dbReference type="InterPro" id="IPR041267">
    <property type="entry name" value="NLRP_HD2"/>
</dbReference>
<comment type="subcellular location">
    <subcellularLocation>
        <location evidence="4">Endomembrane system</location>
    </subcellularLocation>
    <subcellularLocation>
        <location evidence="3">Endoplasmic reticulum</location>
    </subcellularLocation>
    <subcellularLocation>
        <location evidence="5">Golgi apparatus</location>
    </subcellularLocation>
    <subcellularLocation>
        <location evidence="1">Inflammasome</location>
    </subcellularLocation>
    <subcellularLocation>
        <location evidence="2">Nucleus</location>
    </subcellularLocation>
    <subcellularLocation>
        <location evidence="6">Secreted</location>
    </subcellularLocation>
</comment>
<dbReference type="GO" id="GO:0005783">
    <property type="term" value="C:endoplasmic reticulum"/>
    <property type="evidence" value="ECO:0007669"/>
    <property type="project" value="UniProtKB-SubCell"/>
</dbReference>
<dbReference type="PROSITE" id="PS50837">
    <property type="entry name" value="NACHT"/>
    <property type="match status" value="1"/>
</dbReference>
<keyword evidence="22" id="KW-0804">Transcription</keyword>
<evidence type="ECO:0000256" key="5">
    <source>
        <dbReference type="ARBA" id="ARBA00004555"/>
    </source>
</evidence>
<keyword evidence="14" id="KW-0256">Endoplasmic reticulum</keyword>
<accession>A0A6P9C0N0</accession>
<dbReference type="GO" id="GO:0006954">
    <property type="term" value="P:inflammatory response"/>
    <property type="evidence" value="ECO:0007669"/>
    <property type="project" value="UniProtKB-KW"/>
</dbReference>
<dbReference type="InterPro" id="IPR007111">
    <property type="entry name" value="NACHT_NTPase"/>
</dbReference>
<dbReference type="InterPro" id="IPR032675">
    <property type="entry name" value="LRR_dom_sf"/>
</dbReference>
<keyword evidence="18" id="KW-0805">Transcription regulation</keyword>
<evidence type="ECO:0000256" key="3">
    <source>
        <dbReference type="ARBA" id="ARBA00004240"/>
    </source>
</evidence>
<reference evidence="30" key="1">
    <citation type="submission" date="2025-04" db="UniProtKB">
        <authorList>
            <consortium name="RefSeq"/>
        </authorList>
    </citation>
    <scope>IDENTIFICATION</scope>
    <source>
        <tissue evidence="30 31">Blood</tissue>
    </source>
</reference>
<organism evidence="29 30">
    <name type="scientific">Pantherophis guttatus</name>
    <name type="common">Corn snake</name>
    <name type="synonym">Elaphe guttata</name>
    <dbReference type="NCBI Taxonomy" id="94885"/>
    <lineage>
        <taxon>Eukaryota</taxon>
        <taxon>Metazoa</taxon>
        <taxon>Chordata</taxon>
        <taxon>Craniata</taxon>
        <taxon>Vertebrata</taxon>
        <taxon>Euteleostomi</taxon>
        <taxon>Lepidosauria</taxon>
        <taxon>Squamata</taxon>
        <taxon>Bifurcata</taxon>
        <taxon>Unidentata</taxon>
        <taxon>Episquamata</taxon>
        <taxon>Toxicofera</taxon>
        <taxon>Serpentes</taxon>
        <taxon>Colubroidea</taxon>
        <taxon>Colubridae</taxon>
        <taxon>Colubrinae</taxon>
        <taxon>Pantherophis</taxon>
    </lineage>
</organism>
<dbReference type="InterPro" id="IPR004020">
    <property type="entry name" value="DAPIN"/>
</dbReference>
<evidence type="ECO:0000259" key="27">
    <source>
        <dbReference type="PROSITE" id="PS50824"/>
    </source>
</evidence>
<evidence type="ECO:0000256" key="17">
    <source>
        <dbReference type="ARBA" id="ARBA00022859"/>
    </source>
</evidence>
<evidence type="ECO:0000256" key="16">
    <source>
        <dbReference type="ARBA" id="ARBA00022843"/>
    </source>
</evidence>
<evidence type="ECO:0000256" key="22">
    <source>
        <dbReference type="ARBA" id="ARBA00023163"/>
    </source>
</evidence>
<evidence type="ECO:0000256" key="26">
    <source>
        <dbReference type="ARBA" id="ARBA00023288"/>
    </source>
</evidence>
<dbReference type="InterPro" id="IPR041075">
    <property type="entry name" value="NOD1/2_WH"/>
</dbReference>
<dbReference type="GO" id="GO:0005524">
    <property type="term" value="F:ATP binding"/>
    <property type="evidence" value="ECO:0007669"/>
    <property type="project" value="UniProtKB-KW"/>
</dbReference>
<dbReference type="Pfam" id="PF02758">
    <property type="entry name" value="PYRIN"/>
    <property type="match status" value="1"/>
</dbReference>
<keyword evidence="9" id="KW-0597">Phosphoprotein</keyword>
<dbReference type="Gene3D" id="3.40.50.300">
    <property type="entry name" value="P-loop containing nucleotide triphosphate hydrolases"/>
    <property type="match status" value="1"/>
</dbReference>
<dbReference type="GO" id="GO:0045087">
    <property type="term" value="P:innate immune response"/>
    <property type="evidence" value="ECO:0007669"/>
    <property type="project" value="UniProtKB-KW"/>
</dbReference>
<keyword evidence="21" id="KW-0564">Palmitate</keyword>
<dbReference type="PROSITE" id="PS50824">
    <property type="entry name" value="DAPIN"/>
    <property type="match status" value="1"/>
</dbReference>
<evidence type="ECO:0000256" key="24">
    <source>
        <dbReference type="ARBA" id="ARBA00023233"/>
    </source>
</evidence>
<dbReference type="InterPro" id="IPR029495">
    <property type="entry name" value="NACHT-assoc"/>
</dbReference>
<dbReference type="InterPro" id="IPR011029">
    <property type="entry name" value="DEATH-like_dom_sf"/>
</dbReference>
<dbReference type="InterPro" id="IPR027417">
    <property type="entry name" value="P-loop_NTPase"/>
</dbReference>
<evidence type="ECO:0000313" key="30">
    <source>
        <dbReference type="RefSeq" id="XP_034276014.1"/>
    </source>
</evidence>
<feature type="domain" description="Pyrin" evidence="27">
    <location>
        <begin position="1"/>
        <end position="63"/>
    </location>
</feature>
<dbReference type="SUPFAM" id="SSF52047">
    <property type="entry name" value="RNI-like"/>
    <property type="match status" value="1"/>
</dbReference>